<feature type="compositionally biased region" description="Acidic residues" evidence="1">
    <location>
        <begin position="173"/>
        <end position="184"/>
    </location>
</feature>
<comment type="caution">
    <text evidence="2">The sequence shown here is derived from an EMBL/GenBank/DDBJ whole genome shotgun (WGS) entry which is preliminary data.</text>
</comment>
<dbReference type="EMBL" id="JACVVK020000264">
    <property type="protein sequence ID" value="KAK7481359.1"/>
    <property type="molecule type" value="Genomic_DNA"/>
</dbReference>
<gene>
    <name evidence="2" type="ORF">BaRGS_00027439</name>
</gene>
<organism evidence="2 3">
    <name type="scientific">Batillaria attramentaria</name>
    <dbReference type="NCBI Taxonomy" id="370345"/>
    <lineage>
        <taxon>Eukaryota</taxon>
        <taxon>Metazoa</taxon>
        <taxon>Spiralia</taxon>
        <taxon>Lophotrochozoa</taxon>
        <taxon>Mollusca</taxon>
        <taxon>Gastropoda</taxon>
        <taxon>Caenogastropoda</taxon>
        <taxon>Sorbeoconcha</taxon>
        <taxon>Cerithioidea</taxon>
        <taxon>Batillariidae</taxon>
        <taxon>Batillaria</taxon>
    </lineage>
</organism>
<evidence type="ECO:0008006" key="4">
    <source>
        <dbReference type="Google" id="ProtNLM"/>
    </source>
</evidence>
<feature type="region of interest" description="Disordered" evidence="1">
    <location>
        <begin position="59"/>
        <end position="196"/>
    </location>
</feature>
<proteinExistence type="predicted"/>
<dbReference type="Proteomes" id="UP001519460">
    <property type="component" value="Unassembled WGS sequence"/>
</dbReference>
<feature type="region of interest" description="Disordered" evidence="1">
    <location>
        <begin position="1"/>
        <end position="29"/>
    </location>
</feature>
<reference evidence="2 3" key="1">
    <citation type="journal article" date="2023" name="Sci. Data">
        <title>Genome assembly of the Korean intertidal mud-creeper Batillaria attramentaria.</title>
        <authorList>
            <person name="Patra A.K."/>
            <person name="Ho P.T."/>
            <person name="Jun S."/>
            <person name="Lee S.J."/>
            <person name="Kim Y."/>
            <person name="Won Y.J."/>
        </authorList>
    </citation>
    <scope>NUCLEOTIDE SEQUENCE [LARGE SCALE GENOMIC DNA]</scope>
    <source>
        <strain evidence="2">Wonlab-2016</strain>
    </source>
</reference>
<dbReference type="AlphaFoldDB" id="A0ABD0K2C9"/>
<feature type="compositionally biased region" description="Basic and acidic residues" evidence="1">
    <location>
        <begin position="185"/>
        <end position="196"/>
    </location>
</feature>
<keyword evidence="3" id="KW-1185">Reference proteome</keyword>
<evidence type="ECO:0000313" key="3">
    <source>
        <dbReference type="Proteomes" id="UP001519460"/>
    </source>
</evidence>
<name>A0ABD0K2C9_9CAEN</name>
<accession>A0ABD0K2C9</accession>
<evidence type="ECO:0000256" key="1">
    <source>
        <dbReference type="SAM" id="MobiDB-lite"/>
    </source>
</evidence>
<evidence type="ECO:0000313" key="2">
    <source>
        <dbReference type="EMBL" id="KAK7481359.1"/>
    </source>
</evidence>
<sequence length="196" mass="20751">MQQMGAAGMLAQRGAGFGDGGNGDGLGNSLLVGQQQQQLPGQAPYNANTFSAANAVNKPQDNLPAASADQGAGVQHEIVPQNLPHQPISDDNNNINVAQEDVNAPDVPEDDIDKQAAANQGVEDLGDGHLQAQLQDLSKNDGGAPVVGDFDGKENMIPGSNNNRMEEQGDGQKEEEDDEDEMDEYDRRDEADNMEV</sequence>
<feature type="compositionally biased region" description="Gly residues" evidence="1">
    <location>
        <begin position="15"/>
        <end position="26"/>
    </location>
</feature>
<protein>
    <recommendedName>
        <fullName evidence="4">Bindin</fullName>
    </recommendedName>
</protein>